<feature type="transmembrane region" description="Helical" evidence="13">
    <location>
        <begin position="70"/>
        <end position="95"/>
    </location>
</feature>
<organism evidence="14 15">
    <name type="scientific">Lacticaseibacillus brantae DSM 23927</name>
    <dbReference type="NCBI Taxonomy" id="1423727"/>
    <lineage>
        <taxon>Bacteria</taxon>
        <taxon>Bacillati</taxon>
        <taxon>Bacillota</taxon>
        <taxon>Bacilli</taxon>
        <taxon>Lactobacillales</taxon>
        <taxon>Lactobacillaceae</taxon>
        <taxon>Lacticaseibacillus</taxon>
    </lineage>
</organism>
<evidence type="ECO:0000256" key="5">
    <source>
        <dbReference type="ARBA" id="ARBA00022692"/>
    </source>
</evidence>
<keyword evidence="11" id="KW-0407">Ion channel</keyword>
<sequence>MTKNRLEAFTDGVVAIIITIMVLDLRPPESGNPAALWDLRYTFMAYLVSFLTLAVYWNNHHHLFQIVQRINGAVLWSNLLFLLAISMFPFATSWVGAHHIDSYAPEMLYGLVVLFTNIMFYVLIQCLIKASGTNSEIRKLLGQNYNKPLISIAVNIVAIGLAFIWPPLTIIVDTFLLLLWVVPERRIEIHIQKKI</sequence>
<name>A0A0R2AV41_9LACO</name>
<keyword evidence="4" id="KW-0633">Potassium transport</keyword>
<evidence type="ECO:0000313" key="15">
    <source>
        <dbReference type="Proteomes" id="UP000051672"/>
    </source>
</evidence>
<feature type="transmembrane region" description="Helical" evidence="13">
    <location>
        <begin position="107"/>
        <end position="128"/>
    </location>
</feature>
<keyword evidence="3" id="KW-0813">Transport</keyword>
<evidence type="ECO:0000256" key="9">
    <source>
        <dbReference type="ARBA" id="ARBA00023065"/>
    </source>
</evidence>
<dbReference type="PANTHER" id="PTHR31462:SF5">
    <property type="entry name" value="ENDOSOMAL_LYSOSOMAL PROTON CHANNEL TMEM175"/>
    <property type="match status" value="1"/>
</dbReference>
<evidence type="ECO:0000256" key="12">
    <source>
        <dbReference type="ARBA" id="ARBA00034430"/>
    </source>
</evidence>
<keyword evidence="10 13" id="KW-0472">Membrane</keyword>
<gene>
    <name evidence="14" type="ORF">FC34_GL001776</name>
</gene>
<evidence type="ECO:0000256" key="3">
    <source>
        <dbReference type="ARBA" id="ARBA00022448"/>
    </source>
</evidence>
<evidence type="ECO:0000256" key="8">
    <source>
        <dbReference type="ARBA" id="ARBA00022989"/>
    </source>
</evidence>
<dbReference type="OrthoDB" id="7626281at2"/>
<keyword evidence="5 13" id="KW-0812">Transmembrane</keyword>
<dbReference type="PATRIC" id="fig|1423727.3.peg.1801"/>
<keyword evidence="15" id="KW-1185">Reference proteome</keyword>
<dbReference type="Proteomes" id="UP000051672">
    <property type="component" value="Unassembled WGS sequence"/>
</dbReference>
<evidence type="ECO:0000256" key="13">
    <source>
        <dbReference type="SAM" id="Phobius"/>
    </source>
</evidence>
<dbReference type="InterPro" id="IPR010617">
    <property type="entry name" value="TMEM175-like"/>
</dbReference>
<dbReference type="RefSeq" id="WP_057895056.1">
    <property type="nucleotide sequence ID" value="NZ_AYZQ01000005.1"/>
</dbReference>
<feature type="transmembrane region" description="Helical" evidence="13">
    <location>
        <begin position="9"/>
        <end position="27"/>
    </location>
</feature>
<dbReference type="GO" id="GO:0015252">
    <property type="term" value="F:proton channel activity"/>
    <property type="evidence" value="ECO:0007669"/>
    <property type="project" value="InterPro"/>
</dbReference>
<evidence type="ECO:0000256" key="10">
    <source>
        <dbReference type="ARBA" id="ARBA00023136"/>
    </source>
</evidence>
<evidence type="ECO:0000256" key="7">
    <source>
        <dbReference type="ARBA" id="ARBA00022958"/>
    </source>
</evidence>
<evidence type="ECO:0000256" key="2">
    <source>
        <dbReference type="ARBA" id="ARBA00006920"/>
    </source>
</evidence>
<comment type="catalytic activity">
    <reaction evidence="12">
        <text>K(+)(in) = K(+)(out)</text>
        <dbReference type="Rhea" id="RHEA:29463"/>
        <dbReference type="ChEBI" id="CHEBI:29103"/>
    </reaction>
</comment>
<reference evidence="14 15" key="1">
    <citation type="journal article" date="2015" name="Genome Announc.">
        <title>Expanding the biotechnology potential of lactobacilli through comparative genomics of 213 strains and associated genera.</title>
        <authorList>
            <person name="Sun Z."/>
            <person name="Harris H.M."/>
            <person name="McCann A."/>
            <person name="Guo C."/>
            <person name="Argimon S."/>
            <person name="Zhang W."/>
            <person name="Yang X."/>
            <person name="Jeffery I.B."/>
            <person name="Cooney J.C."/>
            <person name="Kagawa T.F."/>
            <person name="Liu W."/>
            <person name="Song Y."/>
            <person name="Salvetti E."/>
            <person name="Wrobel A."/>
            <person name="Rasinkangas P."/>
            <person name="Parkhill J."/>
            <person name="Rea M.C."/>
            <person name="O'Sullivan O."/>
            <person name="Ritari J."/>
            <person name="Douillard F.P."/>
            <person name="Paul Ross R."/>
            <person name="Yang R."/>
            <person name="Briner A.E."/>
            <person name="Felis G.E."/>
            <person name="de Vos W.M."/>
            <person name="Barrangou R."/>
            <person name="Klaenhammer T.R."/>
            <person name="Caufield P.W."/>
            <person name="Cui Y."/>
            <person name="Zhang H."/>
            <person name="O'Toole P.W."/>
        </authorList>
    </citation>
    <scope>NUCLEOTIDE SEQUENCE [LARGE SCALE GENOMIC DNA]</scope>
    <source>
        <strain evidence="14 15">DSM 23927</strain>
    </source>
</reference>
<comment type="caution">
    <text evidence="14">The sequence shown here is derived from an EMBL/GenBank/DDBJ whole genome shotgun (WGS) entry which is preliminary data.</text>
</comment>
<evidence type="ECO:0000313" key="14">
    <source>
        <dbReference type="EMBL" id="KRM71297.1"/>
    </source>
</evidence>
<dbReference type="EMBL" id="AYZQ01000005">
    <property type="protein sequence ID" value="KRM71297.1"/>
    <property type="molecule type" value="Genomic_DNA"/>
</dbReference>
<dbReference type="Pfam" id="PF06736">
    <property type="entry name" value="TMEM175"/>
    <property type="match status" value="1"/>
</dbReference>
<evidence type="ECO:0000256" key="11">
    <source>
        <dbReference type="ARBA" id="ARBA00023303"/>
    </source>
</evidence>
<dbReference type="AlphaFoldDB" id="A0A0R2AV41"/>
<keyword evidence="9" id="KW-0406">Ion transport</keyword>
<feature type="transmembrane region" description="Helical" evidence="13">
    <location>
        <begin position="149"/>
        <end position="182"/>
    </location>
</feature>
<dbReference type="STRING" id="1423727.FC34_GL001776"/>
<proteinExistence type="inferred from homology"/>
<comment type="similarity">
    <text evidence="2">Belongs to the TMEM175 family.</text>
</comment>
<comment type="subcellular location">
    <subcellularLocation>
        <location evidence="1">Membrane</location>
        <topology evidence="1">Multi-pass membrane protein</topology>
    </subcellularLocation>
</comment>
<dbReference type="PANTHER" id="PTHR31462">
    <property type="entry name" value="ENDOSOMAL/LYSOSOMAL POTASSIUM CHANNEL TMEM175"/>
    <property type="match status" value="1"/>
</dbReference>
<keyword evidence="6" id="KW-0631">Potassium channel</keyword>
<accession>A0A0R2AV41</accession>
<dbReference type="GO" id="GO:0005267">
    <property type="term" value="F:potassium channel activity"/>
    <property type="evidence" value="ECO:0007669"/>
    <property type="project" value="UniProtKB-KW"/>
</dbReference>
<feature type="transmembrane region" description="Helical" evidence="13">
    <location>
        <begin position="39"/>
        <end position="58"/>
    </location>
</feature>
<protein>
    <submittedName>
        <fullName evidence="14">Integral membrane protein</fullName>
    </submittedName>
</protein>
<keyword evidence="8 13" id="KW-1133">Transmembrane helix</keyword>
<evidence type="ECO:0000256" key="4">
    <source>
        <dbReference type="ARBA" id="ARBA00022538"/>
    </source>
</evidence>
<dbReference type="GO" id="GO:0016020">
    <property type="term" value="C:membrane"/>
    <property type="evidence" value="ECO:0007669"/>
    <property type="project" value="UniProtKB-SubCell"/>
</dbReference>
<evidence type="ECO:0000256" key="1">
    <source>
        <dbReference type="ARBA" id="ARBA00004141"/>
    </source>
</evidence>
<evidence type="ECO:0000256" key="6">
    <source>
        <dbReference type="ARBA" id="ARBA00022826"/>
    </source>
</evidence>
<keyword evidence="7" id="KW-0630">Potassium</keyword>